<dbReference type="InterPro" id="IPR027417">
    <property type="entry name" value="P-loop_NTPase"/>
</dbReference>
<dbReference type="Proteomes" id="UP000018934">
    <property type="component" value="Chromosome"/>
</dbReference>
<dbReference type="EMBL" id="CP007033">
    <property type="protein sequence ID" value="AHF09003.1"/>
    <property type="molecule type" value="Genomic_DNA"/>
</dbReference>
<dbReference type="Gene3D" id="3.40.50.300">
    <property type="entry name" value="P-loop containing nucleotide triphosphate hydrolases"/>
    <property type="match status" value="1"/>
</dbReference>
<organism evidence="1 2">
    <name type="scientific">Dehalobacter restrictus (strain DSM 9455 / PER-K23)</name>
    <dbReference type="NCBI Taxonomy" id="871738"/>
    <lineage>
        <taxon>Bacteria</taxon>
        <taxon>Bacillati</taxon>
        <taxon>Bacillota</taxon>
        <taxon>Clostridia</taxon>
        <taxon>Eubacteriales</taxon>
        <taxon>Desulfitobacteriaceae</taxon>
        <taxon>Dehalobacter</taxon>
    </lineage>
</organism>
<name>A0ABN4BT28_DEHRP</name>
<proteinExistence type="predicted"/>
<gene>
    <name evidence="1" type="ORF">DEHRE_01845</name>
</gene>
<evidence type="ECO:0000313" key="2">
    <source>
        <dbReference type="Proteomes" id="UP000018934"/>
    </source>
</evidence>
<reference evidence="1 2" key="1">
    <citation type="journal article" date="2013" name="Stand. Genomic Sci.">
        <title>Complete genome sequence of Dehalobacter restrictus PER-K23(T.).</title>
        <authorList>
            <person name="Kruse T."/>
            <person name="Maillard J."/>
            <person name="Goodwin L."/>
            <person name="Woyke T."/>
            <person name="Teshima H."/>
            <person name="Bruce D."/>
            <person name="Detter C."/>
            <person name="Tapia R."/>
            <person name="Han C."/>
            <person name="Huntemann M."/>
            <person name="Wei C.L."/>
            <person name="Han J."/>
            <person name="Chen A."/>
            <person name="Kyrpides N."/>
            <person name="Szeto E."/>
            <person name="Markowitz V."/>
            <person name="Ivanova N."/>
            <person name="Pagani I."/>
            <person name="Pati A."/>
            <person name="Pitluck S."/>
            <person name="Nolan M."/>
            <person name="Holliger C."/>
            <person name="Smidt H."/>
        </authorList>
    </citation>
    <scope>NUCLEOTIDE SEQUENCE [LARGE SCALE GENOMIC DNA]</scope>
    <source>
        <strain evidence="2">DSM 9455</strain>
    </source>
</reference>
<protein>
    <submittedName>
        <fullName evidence="1">Excinuclease ABC subunit A</fullName>
    </submittedName>
</protein>
<sequence>MDNYISITGARENNLKNISLKIPRNKLTVFSGVSGSGSHG</sequence>
<keyword evidence="2" id="KW-1185">Reference proteome</keyword>
<evidence type="ECO:0000313" key="1">
    <source>
        <dbReference type="EMBL" id="AHF09003.1"/>
    </source>
</evidence>
<accession>A0ABN4BT28</accession>
<dbReference type="SUPFAM" id="SSF52540">
    <property type="entry name" value="P-loop containing nucleoside triphosphate hydrolases"/>
    <property type="match status" value="1"/>
</dbReference>